<dbReference type="PANTHER" id="PTHR24006">
    <property type="entry name" value="UBIQUITIN CARBOXYL-TERMINAL HYDROLASE"/>
    <property type="match status" value="1"/>
</dbReference>
<evidence type="ECO:0000259" key="10">
    <source>
        <dbReference type="PROSITE" id="PS50235"/>
    </source>
</evidence>
<dbReference type="OrthoDB" id="289038at2759"/>
<dbReference type="GO" id="GO:0005634">
    <property type="term" value="C:nucleus"/>
    <property type="evidence" value="ECO:0007669"/>
    <property type="project" value="TreeGrafter"/>
</dbReference>
<dbReference type="AlphaFoldDB" id="A0A286UWR3"/>
<evidence type="ECO:0000256" key="9">
    <source>
        <dbReference type="SAM" id="MobiDB-lite"/>
    </source>
</evidence>
<dbReference type="Proteomes" id="UP000217199">
    <property type="component" value="Unassembled WGS sequence"/>
</dbReference>
<dbReference type="InterPro" id="IPR035927">
    <property type="entry name" value="DUSP-like_sf"/>
</dbReference>
<dbReference type="EMBL" id="NBII01000001">
    <property type="protein sequence ID" value="PAV24036.1"/>
    <property type="molecule type" value="Genomic_DNA"/>
</dbReference>
<evidence type="ECO:0000313" key="13">
    <source>
        <dbReference type="Proteomes" id="UP000217199"/>
    </source>
</evidence>
<evidence type="ECO:0000259" key="11">
    <source>
        <dbReference type="PROSITE" id="PS51283"/>
    </source>
</evidence>
<evidence type="ECO:0000256" key="7">
    <source>
        <dbReference type="ARBA" id="ARBA00022807"/>
    </source>
</evidence>
<dbReference type="PROSITE" id="PS00972">
    <property type="entry name" value="USP_1"/>
    <property type="match status" value="1"/>
</dbReference>
<reference evidence="12 13" key="1">
    <citation type="journal article" date="2017" name="Mol. Ecol.">
        <title>Comparative and population genomic landscape of Phellinus noxius: A hypervariable fungus causing root rot in trees.</title>
        <authorList>
            <person name="Chung C.L."/>
            <person name="Lee T.J."/>
            <person name="Akiba M."/>
            <person name="Lee H.H."/>
            <person name="Kuo T.H."/>
            <person name="Liu D."/>
            <person name="Ke H.M."/>
            <person name="Yokoi T."/>
            <person name="Roa M.B."/>
            <person name="Lu M.J."/>
            <person name="Chang Y.Y."/>
            <person name="Ann P.J."/>
            <person name="Tsai J.N."/>
            <person name="Chen C.Y."/>
            <person name="Tzean S.S."/>
            <person name="Ota Y."/>
            <person name="Hattori T."/>
            <person name="Sahashi N."/>
            <person name="Liou R.F."/>
            <person name="Kikuchi T."/>
            <person name="Tsai I.J."/>
        </authorList>
    </citation>
    <scope>NUCLEOTIDE SEQUENCE [LARGE SCALE GENOMIC DNA]</scope>
    <source>
        <strain evidence="12 13">FFPRI411160</strain>
    </source>
</reference>
<dbReference type="GO" id="GO:0016579">
    <property type="term" value="P:protein deubiquitination"/>
    <property type="evidence" value="ECO:0007669"/>
    <property type="project" value="InterPro"/>
</dbReference>
<evidence type="ECO:0000313" key="12">
    <source>
        <dbReference type="EMBL" id="PAV24036.1"/>
    </source>
</evidence>
<dbReference type="GO" id="GO:0004843">
    <property type="term" value="F:cysteine-type deubiquitinase activity"/>
    <property type="evidence" value="ECO:0007669"/>
    <property type="project" value="UniProtKB-EC"/>
</dbReference>
<evidence type="ECO:0000256" key="2">
    <source>
        <dbReference type="ARBA" id="ARBA00009085"/>
    </source>
</evidence>
<keyword evidence="5" id="KW-0833">Ubl conjugation pathway</keyword>
<feature type="domain" description="USP" evidence="10">
    <location>
        <begin position="152"/>
        <end position="513"/>
    </location>
</feature>
<gene>
    <name evidence="12" type="ORF">PNOK_0110400</name>
</gene>
<comment type="catalytic activity">
    <reaction evidence="1">
        <text>Thiol-dependent hydrolysis of ester, thioester, amide, peptide and isopeptide bonds formed by the C-terminal Gly of ubiquitin (a 76-residue protein attached to proteins as an intracellular targeting signal).</text>
        <dbReference type="EC" id="3.4.19.12"/>
    </reaction>
</comment>
<dbReference type="InterPro" id="IPR038765">
    <property type="entry name" value="Papain-like_cys_pep_sf"/>
</dbReference>
<keyword evidence="8" id="KW-0175">Coiled coil</keyword>
<keyword evidence="4" id="KW-0645">Protease</keyword>
<dbReference type="PROSITE" id="PS50235">
    <property type="entry name" value="USP_3"/>
    <property type="match status" value="1"/>
</dbReference>
<feature type="region of interest" description="Disordered" evidence="9">
    <location>
        <begin position="456"/>
        <end position="498"/>
    </location>
</feature>
<comment type="caution">
    <text evidence="12">The sequence shown here is derived from an EMBL/GenBank/DDBJ whole genome shotgun (WGS) entry which is preliminary data.</text>
</comment>
<name>A0A286UWR3_9AGAM</name>
<dbReference type="Gene3D" id="3.90.70.10">
    <property type="entry name" value="Cysteine proteinases"/>
    <property type="match status" value="1"/>
</dbReference>
<dbReference type="SUPFAM" id="SSF54001">
    <property type="entry name" value="Cysteine proteinases"/>
    <property type="match status" value="1"/>
</dbReference>
<dbReference type="SUPFAM" id="SSF143791">
    <property type="entry name" value="DUSP-like"/>
    <property type="match status" value="1"/>
</dbReference>
<dbReference type="PANTHER" id="PTHR24006:SF888">
    <property type="entry name" value="UBIQUITIN CARBOXYL-TERMINAL HYDROLASE 30"/>
    <property type="match status" value="1"/>
</dbReference>
<dbReference type="PROSITE" id="PS51283">
    <property type="entry name" value="DUSP"/>
    <property type="match status" value="1"/>
</dbReference>
<comment type="similarity">
    <text evidence="2">Belongs to the peptidase C19 family.</text>
</comment>
<evidence type="ECO:0000256" key="6">
    <source>
        <dbReference type="ARBA" id="ARBA00022801"/>
    </source>
</evidence>
<dbReference type="EC" id="3.4.19.12" evidence="3"/>
<dbReference type="InterPro" id="IPR050164">
    <property type="entry name" value="Peptidase_C19"/>
</dbReference>
<dbReference type="InterPro" id="IPR001394">
    <property type="entry name" value="Peptidase_C19_UCH"/>
</dbReference>
<dbReference type="InterPro" id="IPR006615">
    <property type="entry name" value="Pept_C19_DUSP"/>
</dbReference>
<evidence type="ECO:0000256" key="5">
    <source>
        <dbReference type="ARBA" id="ARBA00022786"/>
    </source>
</evidence>
<dbReference type="InterPro" id="IPR028889">
    <property type="entry name" value="USP"/>
</dbReference>
<protein>
    <recommendedName>
        <fullName evidence="3">ubiquitinyl hydrolase 1</fullName>
        <ecNumber evidence="3">3.4.19.12</ecNumber>
    </recommendedName>
</protein>
<dbReference type="InterPro" id="IPR018200">
    <property type="entry name" value="USP_CS"/>
</dbReference>
<evidence type="ECO:0000256" key="4">
    <source>
        <dbReference type="ARBA" id="ARBA00022670"/>
    </source>
</evidence>
<dbReference type="Pfam" id="PF00443">
    <property type="entry name" value="UCH"/>
    <property type="match status" value="1"/>
</dbReference>
<accession>A0A286UWR3</accession>
<dbReference type="GO" id="GO:0005829">
    <property type="term" value="C:cytosol"/>
    <property type="evidence" value="ECO:0007669"/>
    <property type="project" value="TreeGrafter"/>
</dbReference>
<sequence length="1170" mass="133519">MGERRTRAAVPNKGLGVGEKLNRQRLLAESDIRWNWIGTDVKHVSDIKEQHCLRAAGIAFVKPKRLCKNKYKSPCGLVTSIKTPDNEDAIIISDGEDDPYCERKRCKDSPYCMNHLGQDKWEDEVKAEAMYLQANLKIPDPSISSREKGIPAGLKNLGATCYANAFLQVWFQDLAFRSGVYKCQPSYNSRQHFKDSPIFQLQVTFTALQEGNKRVYNPIKLVESLRLRTSEQQDAQEFSKLFMSHLDQEFKKQPNPELQTLLEDQFEGKIVNATVCDGCKTRSERMASFLELEVNLEKNAVLEDRLEAILKPERLDEDNKYFCSRCNSLQLATRVTEIRSLPPVLHVSVLRFVYDFTILERKKSKLPLRFPSYLDMNPFITLDEQANDSERGSKEKSSNCYELRGVLLHKGLSAYHGHYEAQVYDRTMKEWFQFNDETVIPLPSFHQDPQPEQAIIVDENDGSERPTKRQKRSVKVRRVEDSDDGPLAQVPNTKNGPKQLVSRDAYMLIYARCDEPGSSCVPLPIPPSDALSIIEAENKEHEQALQEYDKRREKMRAEFVRRRNMVMDVCSSWTLTFAKDPSFIVSRRSLEKWIAQPFSVTESGNTWRDNPYATVLSSQDSQNPVPDILLPDNSLRSSSAEPRSDSWDVIDSSDLLCNHGNVNPLLDKDMKLVSEAGRDKLLEYGFTLEPKLTKETICRTCVERKFTEKLYQIEHPKLVAEFNSVCNTDGDGEGYWISKQWVKDWQSHKSKMHTSQGDPPPDAPEYNAHVLCEHKHLAINAKNRRLISESAVFLLQQIYPEWKPPEWDSRSCPNCEASLHLSKEIRIKQRRDAEFEKEILPRLYEDNVSGWNNIADEQCCMVVPSEFIDTWRAWIDRPGDNPHPGRLMTERLICDHGGIRVDFSDRNNFTDEFSSVTSSEWDILQERYGTSPTITVSQTELMDGNGKVVTQGLRTEPSLCNECCLNDKLNFGSTFLTVIYLDTKEAVPSLIWEPQDPEFGLDHTSVPNGKKNGISSGIRDGFSMYSSASRRVGSRSSQRIKESKFSRRKVLNNITKLTTLKSIKYELAELFGMGFNEISVYYSGVELIGEDKTVEEFSISAKSTLYLKKINDIIRLDSDDEDGLTLLSRRESEAFQGSLLRGGHPSMSHAPTIEQSEMSASPPPTETTFS</sequence>
<keyword evidence="13" id="KW-1185">Reference proteome</keyword>
<dbReference type="PROSITE" id="PS00973">
    <property type="entry name" value="USP_2"/>
    <property type="match status" value="1"/>
</dbReference>
<evidence type="ECO:0000256" key="8">
    <source>
        <dbReference type="SAM" id="Coils"/>
    </source>
</evidence>
<feature type="region of interest" description="Disordered" evidence="9">
    <location>
        <begin position="1136"/>
        <end position="1170"/>
    </location>
</feature>
<feature type="coiled-coil region" evidence="8">
    <location>
        <begin position="531"/>
        <end position="558"/>
    </location>
</feature>
<keyword evidence="7" id="KW-0788">Thiol protease</keyword>
<dbReference type="InParanoid" id="A0A286UWR3"/>
<keyword evidence="6" id="KW-0378">Hydrolase</keyword>
<feature type="domain" description="DUSP" evidence="11">
    <location>
        <begin position="831"/>
        <end position="940"/>
    </location>
</feature>
<evidence type="ECO:0000256" key="1">
    <source>
        <dbReference type="ARBA" id="ARBA00000707"/>
    </source>
</evidence>
<evidence type="ECO:0000256" key="3">
    <source>
        <dbReference type="ARBA" id="ARBA00012759"/>
    </source>
</evidence>
<dbReference type="GO" id="GO:0006508">
    <property type="term" value="P:proteolysis"/>
    <property type="evidence" value="ECO:0007669"/>
    <property type="project" value="UniProtKB-KW"/>
</dbReference>
<feature type="compositionally biased region" description="Pro residues" evidence="9">
    <location>
        <begin position="1161"/>
        <end position="1170"/>
    </location>
</feature>
<dbReference type="STRING" id="2282107.A0A286UWR3"/>
<proteinExistence type="inferred from homology"/>
<organism evidence="12 13">
    <name type="scientific">Pyrrhoderma noxium</name>
    <dbReference type="NCBI Taxonomy" id="2282107"/>
    <lineage>
        <taxon>Eukaryota</taxon>
        <taxon>Fungi</taxon>
        <taxon>Dikarya</taxon>
        <taxon>Basidiomycota</taxon>
        <taxon>Agaricomycotina</taxon>
        <taxon>Agaricomycetes</taxon>
        <taxon>Hymenochaetales</taxon>
        <taxon>Hymenochaetaceae</taxon>
        <taxon>Pyrrhoderma</taxon>
    </lineage>
</organism>